<dbReference type="OrthoDB" id="441660at2759"/>
<dbReference type="AlphaFoldDB" id="A0A6A6XF66"/>
<keyword evidence="5" id="KW-1185">Reference proteome</keyword>
<dbReference type="Gene3D" id="2.170.130.20">
    <property type="entry name" value="LCCL-like domain"/>
    <property type="match status" value="1"/>
</dbReference>
<evidence type="ECO:0000313" key="4">
    <source>
        <dbReference type="EMBL" id="KAF2794961.1"/>
    </source>
</evidence>
<feature type="domain" description="LCCL" evidence="3">
    <location>
        <begin position="154"/>
        <end position="277"/>
    </location>
</feature>
<feature type="compositionally biased region" description="Polar residues" evidence="1">
    <location>
        <begin position="36"/>
        <end position="45"/>
    </location>
</feature>
<accession>A0A6A6XF66</accession>
<evidence type="ECO:0000256" key="1">
    <source>
        <dbReference type="SAM" id="MobiDB-lite"/>
    </source>
</evidence>
<dbReference type="Pfam" id="PF03815">
    <property type="entry name" value="LCCL"/>
    <property type="match status" value="1"/>
</dbReference>
<reference evidence="4" key="1">
    <citation type="journal article" date="2020" name="Stud. Mycol.">
        <title>101 Dothideomycetes genomes: a test case for predicting lifestyles and emergence of pathogens.</title>
        <authorList>
            <person name="Haridas S."/>
            <person name="Albert R."/>
            <person name="Binder M."/>
            <person name="Bloem J."/>
            <person name="Labutti K."/>
            <person name="Salamov A."/>
            <person name="Andreopoulos B."/>
            <person name="Baker S."/>
            <person name="Barry K."/>
            <person name="Bills G."/>
            <person name="Bluhm B."/>
            <person name="Cannon C."/>
            <person name="Castanera R."/>
            <person name="Culley D."/>
            <person name="Daum C."/>
            <person name="Ezra D."/>
            <person name="Gonzalez J."/>
            <person name="Henrissat B."/>
            <person name="Kuo A."/>
            <person name="Liang C."/>
            <person name="Lipzen A."/>
            <person name="Lutzoni F."/>
            <person name="Magnuson J."/>
            <person name="Mondo S."/>
            <person name="Nolan M."/>
            <person name="Ohm R."/>
            <person name="Pangilinan J."/>
            <person name="Park H.-J."/>
            <person name="Ramirez L."/>
            <person name="Alfaro M."/>
            <person name="Sun H."/>
            <person name="Tritt A."/>
            <person name="Yoshinaga Y."/>
            <person name="Zwiers L.-H."/>
            <person name="Turgeon B."/>
            <person name="Goodwin S."/>
            <person name="Spatafora J."/>
            <person name="Crous P."/>
            <person name="Grigoriev I."/>
        </authorList>
    </citation>
    <scope>NUCLEOTIDE SEQUENCE</scope>
    <source>
        <strain evidence="4">CBS 109.77</strain>
    </source>
</reference>
<gene>
    <name evidence="4" type="ORF">K505DRAFT_416784</name>
</gene>
<evidence type="ECO:0000259" key="3">
    <source>
        <dbReference type="PROSITE" id="PS50820"/>
    </source>
</evidence>
<dbReference type="SUPFAM" id="SSF69848">
    <property type="entry name" value="LCCL domain"/>
    <property type="match status" value="1"/>
</dbReference>
<dbReference type="PROSITE" id="PS50820">
    <property type="entry name" value="LCCL"/>
    <property type="match status" value="1"/>
</dbReference>
<name>A0A6A6XF66_9PLEO</name>
<dbReference type="Proteomes" id="UP000799757">
    <property type="component" value="Unassembled WGS sequence"/>
</dbReference>
<feature type="transmembrane region" description="Helical" evidence="2">
    <location>
        <begin position="354"/>
        <end position="375"/>
    </location>
</feature>
<feature type="transmembrane region" description="Helical" evidence="2">
    <location>
        <begin position="395"/>
        <end position="416"/>
    </location>
</feature>
<dbReference type="PANTHER" id="PTHR31331">
    <property type="entry name" value="LCCL DOMAIN PROTEIN (AFU_ORTHOLOGUE AFUA_5G08630)"/>
    <property type="match status" value="1"/>
</dbReference>
<sequence length="644" mass="70730">MAPSSPHSQSKHQEPRVVDLEDGNRISRGPLEPGESSESTTPDTRLSQEYDNASHHNRSAVAFRWQKVLKCIPQPVASRLQKAVDWIKGPQPARVYHIKPLFEPIQTFPARLVARLPKAARIGLLFTVFALWVVLFAVILSKFGNPNDIAGFGAPVKLSCTNRLWPDSPSCGLDGRNCLPFDDSSFAFSCPADCASVKVLNYRTIGDQQIIYRPLIVGGTPEVSEANEPVYRGDSFICGAAIHAGILQDAQGGCGVLSLIGEKPSYGSIQRNGILSVGFNSSFPLSFDFNRDQSVISSAEKCRDPRWNLLILSIIFTSILSLFTTTPGAFFGPIFIIVYFQIAMASDPPPYSDYPSLASTALGSFLPAAFIGVLIYHFCVRKTLKKLNAHIEKTILWLGGCWVGALSNVTLEMIPIQRLTPHDLNQQPGAIVALIIIVLALIVIAFFQAWCFRIEGRLPRYLGLYAILGIGLLVLMAIPGLDLRIHHYILALLLLPGTSLQTRPSLLYQGLLVGLFVNGVARWGFAPILQTSAALRGDAQIGSGIPSILAPMINSTNITFAWDGLVRGYEGVSVLVNDVERFRGFHKDGDNSFTWARRAMDRPEYFRFGFVNYLPFGGVQYSDFTKAGTWWPNGTWKDIPAGVS</sequence>
<feature type="transmembrane region" description="Helical" evidence="2">
    <location>
        <begin position="428"/>
        <end position="450"/>
    </location>
</feature>
<dbReference type="EMBL" id="MU001874">
    <property type="protein sequence ID" value="KAF2794961.1"/>
    <property type="molecule type" value="Genomic_DNA"/>
</dbReference>
<feature type="transmembrane region" description="Helical" evidence="2">
    <location>
        <begin position="309"/>
        <end position="342"/>
    </location>
</feature>
<proteinExistence type="predicted"/>
<dbReference type="InterPro" id="IPR051957">
    <property type="entry name" value="CRISP-LCCL_domain"/>
</dbReference>
<dbReference type="PANTHER" id="PTHR31331:SF1">
    <property type="entry name" value="CYSTEINE RICH SECRETORY PROTEIN LCCL DOMAIN CONTAINING 2"/>
    <property type="match status" value="1"/>
</dbReference>
<evidence type="ECO:0000313" key="5">
    <source>
        <dbReference type="Proteomes" id="UP000799757"/>
    </source>
</evidence>
<keyword evidence="2" id="KW-0472">Membrane</keyword>
<keyword evidence="2" id="KW-1133">Transmembrane helix</keyword>
<dbReference type="SMART" id="SM00603">
    <property type="entry name" value="LCCL"/>
    <property type="match status" value="1"/>
</dbReference>
<dbReference type="InterPro" id="IPR036609">
    <property type="entry name" value="LCCL_sf"/>
</dbReference>
<feature type="transmembrane region" description="Helical" evidence="2">
    <location>
        <begin position="462"/>
        <end position="486"/>
    </location>
</feature>
<feature type="region of interest" description="Disordered" evidence="1">
    <location>
        <begin position="1"/>
        <end position="47"/>
    </location>
</feature>
<keyword evidence="2" id="KW-0812">Transmembrane</keyword>
<feature type="compositionally biased region" description="Basic and acidic residues" evidence="1">
    <location>
        <begin position="11"/>
        <end position="25"/>
    </location>
</feature>
<evidence type="ECO:0000256" key="2">
    <source>
        <dbReference type="SAM" id="Phobius"/>
    </source>
</evidence>
<organism evidence="4 5">
    <name type="scientific">Melanomma pulvis-pyrius CBS 109.77</name>
    <dbReference type="NCBI Taxonomy" id="1314802"/>
    <lineage>
        <taxon>Eukaryota</taxon>
        <taxon>Fungi</taxon>
        <taxon>Dikarya</taxon>
        <taxon>Ascomycota</taxon>
        <taxon>Pezizomycotina</taxon>
        <taxon>Dothideomycetes</taxon>
        <taxon>Pleosporomycetidae</taxon>
        <taxon>Pleosporales</taxon>
        <taxon>Melanommataceae</taxon>
        <taxon>Melanomma</taxon>
    </lineage>
</organism>
<dbReference type="InterPro" id="IPR004043">
    <property type="entry name" value="LCCL"/>
</dbReference>
<protein>
    <recommendedName>
        <fullName evidence="3">LCCL domain-containing protein</fullName>
    </recommendedName>
</protein>
<feature type="transmembrane region" description="Helical" evidence="2">
    <location>
        <begin position="119"/>
        <end position="140"/>
    </location>
</feature>